<keyword evidence="1" id="KW-0732">Signal</keyword>
<sequence>MTALVRVLFAGAALSLAAIPAAAAQECPAGPSFVSVSTANANVRASASRIERGDWSTAEHFANSAINSGTTSRNKAAAAVNLCAALANQGSESAADACNDAAERTGGSWEAHTNRGAALWLAGDQAGARADFTRAGELASGEAAVQTNLTLASCAG</sequence>
<dbReference type="Proteomes" id="UP000325122">
    <property type="component" value="Unassembled WGS sequence"/>
</dbReference>
<keyword evidence="3" id="KW-1185">Reference proteome</keyword>
<comment type="caution">
    <text evidence="2">The sequence shown here is derived from an EMBL/GenBank/DDBJ whole genome shotgun (WGS) entry which is preliminary data.</text>
</comment>
<dbReference type="InterPro" id="IPR011990">
    <property type="entry name" value="TPR-like_helical_dom_sf"/>
</dbReference>
<gene>
    <name evidence="2" type="ORF">F1654_13140</name>
</gene>
<dbReference type="RefSeq" id="WP_150024017.1">
    <property type="nucleotide sequence ID" value="NZ_VWOJ01000005.1"/>
</dbReference>
<dbReference type="EMBL" id="VWOJ01000005">
    <property type="protein sequence ID" value="KAA5800998.1"/>
    <property type="molecule type" value="Genomic_DNA"/>
</dbReference>
<evidence type="ECO:0008006" key="4">
    <source>
        <dbReference type="Google" id="ProtNLM"/>
    </source>
</evidence>
<evidence type="ECO:0000313" key="3">
    <source>
        <dbReference type="Proteomes" id="UP000325122"/>
    </source>
</evidence>
<feature type="chain" id="PRO_5024318206" description="Tetratricopeptide repeat protein" evidence="1">
    <location>
        <begin position="24"/>
        <end position="156"/>
    </location>
</feature>
<proteinExistence type="predicted"/>
<organism evidence="2 3">
    <name type="scientific">Alkalicaulis satelles</name>
    <dbReference type="NCBI Taxonomy" id="2609175"/>
    <lineage>
        <taxon>Bacteria</taxon>
        <taxon>Pseudomonadati</taxon>
        <taxon>Pseudomonadota</taxon>
        <taxon>Alphaproteobacteria</taxon>
        <taxon>Maricaulales</taxon>
        <taxon>Maricaulaceae</taxon>
        <taxon>Alkalicaulis</taxon>
    </lineage>
</organism>
<evidence type="ECO:0000313" key="2">
    <source>
        <dbReference type="EMBL" id="KAA5800998.1"/>
    </source>
</evidence>
<name>A0A5M6ZD51_9PROT</name>
<evidence type="ECO:0000256" key="1">
    <source>
        <dbReference type="SAM" id="SignalP"/>
    </source>
</evidence>
<dbReference type="AlphaFoldDB" id="A0A5M6ZD51"/>
<reference evidence="2 3" key="1">
    <citation type="submission" date="2019-09" db="EMBL/GenBank/DDBJ databases">
        <authorList>
            <person name="Kevbrin V."/>
            <person name="Grouzdev D.S."/>
        </authorList>
    </citation>
    <scope>NUCLEOTIDE SEQUENCE [LARGE SCALE GENOMIC DNA]</scope>
    <source>
        <strain evidence="2 3">G-192</strain>
    </source>
</reference>
<feature type="signal peptide" evidence="1">
    <location>
        <begin position="1"/>
        <end position="23"/>
    </location>
</feature>
<dbReference type="SUPFAM" id="SSF48452">
    <property type="entry name" value="TPR-like"/>
    <property type="match status" value="1"/>
</dbReference>
<accession>A0A5M6ZD51</accession>
<protein>
    <recommendedName>
        <fullName evidence="4">Tetratricopeptide repeat protein</fullName>
    </recommendedName>
</protein>
<dbReference type="Gene3D" id="1.25.40.10">
    <property type="entry name" value="Tetratricopeptide repeat domain"/>
    <property type="match status" value="1"/>
</dbReference>